<name>A0A4R6Z7K1_9GAMM</name>
<dbReference type="Proteomes" id="UP000295293">
    <property type="component" value="Unassembled WGS sequence"/>
</dbReference>
<sequence>MTEQMKVLVDGWGDLANLDAATLQSAVSALRILSIGLQIQVNLAHDEVWEVSKPVVAPPAIEGRGVSADELRLYQGYISDKGLDVSRLFPVRSGTF</sequence>
<organism evidence="1 2">
    <name type="scientific">Tahibacter aquaticus</name>
    <dbReference type="NCBI Taxonomy" id="520092"/>
    <lineage>
        <taxon>Bacteria</taxon>
        <taxon>Pseudomonadati</taxon>
        <taxon>Pseudomonadota</taxon>
        <taxon>Gammaproteobacteria</taxon>
        <taxon>Lysobacterales</taxon>
        <taxon>Rhodanobacteraceae</taxon>
        <taxon>Tahibacter</taxon>
    </lineage>
</organism>
<protein>
    <submittedName>
        <fullName evidence="1">Uncharacterized protein</fullName>
    </submittedName>
</protein>
<dbReference type="AlphaFoldDB" id="A0A4R6Z7K1"/>
<reference evidence="1 2" key="1">
    <citation type="submission" date="2019-03" db="EMBL/GenBank/DDBJ databases">
        <title>Genomic Encyclopedia of Type Strains, Phase IV (KMG-IV): sequencing the most valuable type-strain genomes for metagenomic binning, comparative biology and taxonomic classification.</title>
        <authorList>
            <person name="Goeker M."/>
        </authorList>
    </citation>
    <scope>NUCLEOTIDE SEQUENCE [LARGE SCALE GENOMIC DNA]</scope>
    <source>
        <strain evidence="1 2">DSM 21667</strain>
    </source>
</reference>
<evidence type="ECO:0000313" key="1">
    <source>
        <dbReference type="EMBL" id="TDR47742.1"/>
    </source>
</evidence>
<dbReference type="EMBL" id="SNZH01000002">
    <property type="protein sequence ID" value="TDR47742.1"/>
    <property type="molecule type" value="Genomic_DNA"/>
</dbReference>
<accession>A0A4R6Z7K1</accession>
<proteinExistence type="predicted"/>
<evidence type="ECO:0000313" key="2">
    <source>
        <dbReference type="Proteomes" id="UP000295293"/>
    </source>
</evidence>
<gene>
    <name evidence="1" type="ORF">DFR29_102402</name>
</gene>
<comment type="caution">
    <text evidence="1">The sequence shown here is derived from an EMBL/GenBank/DDBJ whole genome shotgun (WGS) entry which is preliminary data.</text>
</comment>
<keyword evidence="2" id="KW-1185">Reference proteome</keyword>